<dbReference type="InterPro" id="IPR013249">
    <property type="entry name" value="RNA_pol_sigma70_r4_t2"/>
</dbReference>
<evidence type="ECO:0000259" key="5">
    <source>
        <dbReference type="PROSITE" id="PS00622"/>
    </source>
</evidence>
<dbReference type="InterPro" id="IPR013324">
    <property type="entry name" value="RNA_pol_sigma_r3/r4-like"/>
</dbReference>
<dbReference type="InterPro" id="IPR013325">
    <property type="entry name" value="RNA_pol_sigma_r2"/>
</dbReference>
<keyword evidence="2" id="KW-0805">Transcription regulation</keyword>
<protein>
    <submittedName>
        <fullName evidence="6">Sigma-70 family RNA polymerase sigma factor</fullName>
    </submittedName>
</protein>
<dbReference type="SUPFAM" id="SSF88946">
    <property type="entry name" value="Sigma2 domain of RNA polymerase sigma factors"/>
    <property type="match status" value="1"/>
</dbReference>
<dbReference type="PANTHER" id="PTHR43133">
    <property type="entry name" value="RNA POLYMERASE ECF-TYPE SIGMA FACTO"/>
    <property type="match status" value="1"/>
</dbReference>
<keyword evidence="7" id="KW-1185">Reference proteome</keyword>
<dbReference type="Pfam" id="PF04542">
    <property type="entry name" value="Sigma70_r2"/>
    <property type="match status" value="1"/>
</dbReference>
<comment type="similarity">
    <text evidence="1">Belongs to the sigma-70 factor family. ECF subfamily.</text>
</comment>
<feature type="domain" description="HTH luxR-type" evidence="5">
    <location>
        <begin position="131"/>
        <end position="158"/>
    </location>
</feature>
<keyword evidence="4" id="KW-0804">Transcription</keyword>
<dbReference type="PANTHER" id="PTHR43133:SF45">
    <property type="entry name" value="RNA POLYMERASE ECF-TYPE SIGMA FACTOR"/>
    <property type="match status" value="1"/>
</dbReference>
<comment type="caution">
    <text evidence="6">The sequence shown here is derived from an EMBL/GenBank/DDBJ whole genome shotgun (WGS) entry which is preliminary data.</text>
</comment>
<proteinExistence type="inferred from homology"/>
<keyword evidence="3" id="KW-0731">Sigma factor</keyword>
<dbReference type="InterPro" id="IPR014284">
    <property type="entry name" value="RNA_pol_sigma-70_dom"/>
</dbReference>
<evidence type="ECO:0000313" key="6">
    <source>
        <dbReference type="EMBL" id="MDC8012230.1"/>
    </source>
</evidence>
<dbReference type="InterPro" id="IPR007627">
    <property type="entry name" value="RNA_pol_sigma70_r2"/>
</dbReference>
<organism evidence="6 7">
    <name type="scientific">Tahibacter soli</name>
    <dbReference type="NCBI Taxonomy" id="2983605"/>
    <lineage>
        <taxon>Bacteria</taxon>
        <taxon>Pseudomonadati</taxon>
        <taxon>Pseudomonadota</taxon>
        <taxon>Gammaproteobacteria</taxon>
        <taxon>Lysobacterales</taxon>
        <taxon>Rhodanobacteraceae</taxon>
        <taxon>Tahibacter</taxon>
    </lineage>
</organism>
<dbReference type="Proteomes" id="UP001139971">
    <property type="component" value="Unassembled WGS sequence"/>
</dbReference>
<dbReference type="Gene3D" id="1.10.10.10">
    <property type="entry name" value="Winged helix-like DNA-binding domain superfamily/Winged helix DNA-binding domain"/>
    <property type="match status" value="1"/>
</dbReference>
<dbReference type="Pfam" id="PF08281">
    <property type="entry name" value="Sigma70_r4_2"/>
    <property type="match status" value="1"/>
</dbReference>
<sequence length="165" mass="18275">MSGSARHDDFVALITAHAGVVRKVAAMYGRRAEDRRDLEQDIVAQLWKAFPAYDAARAFATWAYRIALNVAISAVRSEGWRDGLDALDAAGDVIGDDGGEPERDEALARLRGFIAGLDPLNRALMLLYLEDRSYREIAEILGISETNVATKINRAKHKLRAQLEH</sequence>
<evidence type="ECO:0000313" key="7">
    <source>
        <dbReference type="Proteomes" id="UP001139971"/>
    </source>
</evidence>
<dbReference type="SUPFAM" id="SSF88659">
    <property type="entry name" value="Sigma3 and sigma4 domains of RNA polymerase sigma factors"/>
    <property type="match status" value="1"/>
</dbReference>
<dbReference type="EMBL" id="JAOVZO020000003">
    <property type="protein sequence ID" value="MDC8012230.1"/>
    <property type="molecule type" value="Genomic_DNA"/>
</dbReference>
<evidence type="ECO:0000256" key="2">
    <source>
        <dbReference type="ARBA" id="ARBA00023015"/>
    </source>
</evidence>
<dbReference type="NCBIfam" id="TIGR02937">
    <property type="entry name" value="sigma70-ECF"/>
    <property type="match status" value="1"/>
</dbReference>
<dbReference type="AlphaFoldDB" id="A0A9X3YJE7"/>
<dbReference type="GO" id="GO:0006352">
    <property type="term" value="P:DNA-templated transcription initiation"/>
    <property type="evidence" value="ECO:0007669"/>
    <property type="project" value="InterPro"/>
</dbReference>
<reference evidence="6" key="1">
    <citation type="submission" date="2023-02" db="EMBL/GenBank/DDBJ databases">
        <title>Tahibacter soli sp. nov. isolated from soil.</title>
        <authorList>
            <person name="Baek J.H."/>
            <person name="Lee J.K."/>
            <person name="Choi D.G."/>
            <person name="Jeon C.O."/>
        </authorList>
    </citation>
    <scope>NUCLEOTIDE SEQUENCE</scope>
    <source>
        <strain evidence="6">BL</strain>
    </source>
</reference>
<accession>A0A9X3YJE7</accession>
<evidence type="ECO:0000256" key="3">
    <source>
        <dbReference type="ARBA" id="ARBA00023082"/>
    </source>
</evidence>
<dbReference type="InterPro" id="IPR036388">
    <property type="entry name" value="WH-like_DNA-bd_sf"/>
</dbReference>
<name>A0A9X3YJE7_9GAMM</name>
<evidence type="ECO:0000256" key="4">
    <source>
        <dbReference type="ARBA" id="ARBA00023163"/>
    </source>
</evidence>
<dbReference type="GO" id="GO:0016987">
    <property type="term" value="F:sigma factor activity"/>
    <property type="evidence" value="ECO:0007669"/>
    <property type="project" value="UniProtKB-KW"/>
</dbReference>
<dbReference type="GO" id="GO:0003677">
    <property type="term" value="F:DNA binding"/>
    <property type="evidence" value="ECO:0007669"/>
    <property type="project" value="InterPro"/>
</dbReference>
<evidence type="ECO:0000256" key="1">
    <source>
        <dbReference type="ARBA" id="ARBA00010641"/>
    </source>
</evidence>
<dbReference type="InterPro" id="IPR039425">
    <property type="entry name" value="RNA_pol_sigma-70-like"/>
</dbReference>
<gene>
    <name evidence="6" type="ORF">OD750_006680</name>
</gene>
<dbReference type="InterPro" id="IPR000792">
    <property type="entry name" value="Tscrpt_reg_LuxR_C"/>
</dbReference>
<dbReference type="PROSITE" id="PS00622">
    <property type="entry name" value="HTH_LUXR_1"/>
    <property type="match status" value="1"/>
</dbReference>
<dbReference type="RefSeq" id="WP_263543478.1">
    <property type="nucleotide sequence ID" value="NZ_JAOVZO020000003.1"/>
</dbReference>
<dbReference type="Gene3D" id="1.10.1740.10">
    <property type="match status" value="1"/>
</dbReference>